<keyword evidence="11" id="KW-0325">Glycoprotein</keyword>
<proteinExistence type="inferred from homology"/>
<keyword evidence="5" id="KW-0732">Signal</keyword>
<sequence>MQNKMRNSFTWSVFLIAVLFIRKSQQIENINIGALFYDDEYEIEESFVTTINLINNQNEVNFKLNPLIEKLYDYDSSAILESKVNKLIENGAAVIFGPSSKADSDIVSLICNATGIPHMLFDYLEEENDLLKINHQMSLNVFPSQPVLSKAYADIVQNYGWRKFTIIYDEDDASAPFRLQDLIQLRDLNEKIVRVRTFKRGVDHRILWKSIKGERRIILDCPPDMLVELLNSSIPYGMTAQFNHLFLTNLDTQISGLEELKDNVTFAANVTAIRMKQHEVDNLEESIWNEIDLPTMKLLPDLIHDAVMLFYLAVKNISVMYEINPPGTPYTYEEGNENPWPMGLYINRVMKVTEEQKSGHQLRLNVYPAEHMLSKAYSDIILNYGWRKFTLVYDVDDDTAPMRLQDILQLRDLYIDAVRVRTFRKGDDYRNLWKSMQGDRRVILDCSPDVLVDILNASIPFDMTGQFNHLFLTNMGNLEGVLEPLRNNETFSLNITAVRLKESYVNMNIADKENLAQKEQPRKLLPNLIHDAVMLYYLALKNISSHYMIEDSPQYFCENLDFSGEMQRWPFGEYTRRVMGQAFYLNDSYFKHGQIQFDSYGYRTQFEIEIYEPVDNYNLAVWNTNGHIRNEHISNNVTKKIVYKVATRIGAPYFMEREDIMGNETIGNSRYMGYAVDLIEELSKEMQFEYVFVPVPGNGYGKYNKERKRWDGIIGEIINNDAHMGICDLTITQARKEVVDFSVPFMTLGISILAYQKPVERKSWSAFLEPFQSEVWVYVMVSIFIISFLYFAISRITVGDWENPHPCNKDPDVVENRWNISNSIWITIGSIMTAGCDILPTHSTMRIFTTMFWIFAIIINNSYTANMAAFLTNSKMESSINGIADLAGQNEVKFGTIEGGSTHSLFAESNETTYRLAFNRMQGSEPSVYTKDNNEGVERVLKNNGSYMFLMETTSLEYNTERNCKLTMLGETFGEKHYAIAVPFGAEYRHALNVAILRLAEKGILPTLKQKWWKNTNSSCEQEEESEKDTPDLTFDNVRGIFYTLYVGVFIAYVIGITDFLLYTHHLAAVENMPFKEVFLREFKFFLNVWNNKKPVPKSRSIRSNSITSSEKSYRSCSKSIKSHKSCRSLRKKCMANGDVPEVKSVKSLKSCLTKH</sequence>
<dbReference type="Pfam" id="PF01094">
    <property type="entry name" value="ANF_receptor"/>
    <property type="match status" value="2"/>
</dbReference>
<dbReference type="FunFam" id="1.10.287.70:FF:000143">
    <property type="entry name" value="Probable glutamate receptor"/>
    <property type="match status" value="1"/>
</dbReference>
<feature type="domain" description="Ionotropic glutamate receptor C-terminal" evidence="16">
    <location>
        <begin position="642"/>
        <end position="1015"/>
    </location>
</feature>
<dbReference type="SUPFAM" id="SSF81324">
    <property type="entry name" value="Voltage-gated potassium channels"/>
    <property type="match status" value="1"/>
</dbReference>
<evidence type="ECO:0000259" key="16">
    <source>
        <dbReference type="SMART" id="SM00079"/>
    </source>
</evidence>
<protein>
    <recommendedName>
        <fullName evidence="19">Ligand-gated ion channel</fullName>
    </recommendedName>
</protein>
<keyword evidence="13" id="KW-1071">Ligand-gated ion channel</keyword>
<keyword evidence="2" id="KW-0813">Transport</keyword>
<dbReference type="Gene3D" id="1.10.287.70">
    <property type="match status" value="1"/>
</dbReference>
<keyword evidence="8" id="KW-0406">Ion transport</keyword>
<keyword evidence="4" id="KW-0812">Transmembrane</keyword>
<evidence type="ECO:0000256" key="12">
    <source>
        <dbReference type="ARBA" id="ARBA00023257"/>
    </source>
</evidence>
<evidence type="ECO:0000256" key="6">
    <source>
        <dbReference type="ARBA" id="ARBA00022989"/>
    </source>
</evidence>
<dbReference type="GO" id="GO:0015276">
    <property type="term" value="F:ligand-gated monoatomic ion channel activity"/>
    <property type="evidence" value="ECO:0007669"/>
    <property type="project" value="InterPro"/>
</dbReference>
<evidence type="ECO:0000256" key="8">
    <source>
        <dbReference type="ARBA" id="ARBA00023065"/>
    </source>
</evidence>
<reference evidence="18" key="1">
    <citation type="submission" date="2020-05" db="UniProtKB">
        <authorList>
            <consortium name="EnsemblMetazoa"/>
        </authorList>
    </citation>
    <scope>IDENTIFICATION</scope>
    <source>
        <strain evidence="18">Aabys</strain>
    </source>
</reference>
<keyword evidence="6" id="KW-1133">Transmembrane helix</keyword>
<dbReference type="eggNOG" id="KOG1052">
    <property type="taxonomic scope" value="Eukaryota"/>
</dbReference>
<dbReference type="InterPro" id="IPR019594">
    <property type="entry name" value="Glu/Gly-bd"/>
</dbReference>
<dbReference type="Gene3D" id="3.40.50.2300">
    <property type="match status" value="3"/>
</dbReference>
<evidence type="ECO:0000256" key="3">
    <source>
        <dbReference type="ARBA" id="ARBA00022475"/>
    </source>
</evidence>
<name>A0A1I8NCF4_MUSDO</name>
<dbReference type="FunFam" id="3.40.190.10:FF:000060">
    <property type="entry name" value="Glutamate receptor ionotropic, kainate 1"/>
    <property type="match status" value="1"/>
</dbReference>
<evidence type="ECO:0000256" key="10">
    <source>
        <dbReference type="ARBA" id="ARBA00023170"/>
    </source>
</evidence>
<evidence type="ECO:0000256" key="14">
    <source>
        <dbReference type="ARBA" id="ARBA00023303"/>
    </source>
</evidence>
<dbReference type="VEuPathDB" id="VectorBase:MDOA013782"/>
<evidence type="ECO:0000256" key="1">
    <source>
        <dbReference type="ARBA" id="ARBA00008685"/>
    </source>
</evidence>
<dbReference type="InterPro" id="IPR001320">
    <property type="entry name" value="Iontro_rcpt_C"/>
</dbReference>
<evidence type="ECO:0000256" key="2">
    <source>
        <dbReference type="ARBA" id="ARBA00022448"/>
    </source>
</evidence>
<dbReference type="Gene3D" id="3.40.190.10">
    <property type="entry name" value="Periplasmic binding protein-like II"/>
    <property type="match status" value="2"/>
</dbReference>
<evidence type="ECO:0008006" key="19">
    <source>
        <dbReference type="Google" id="ProtNLM"/>
    </source>
</evidence>
<dbReference type="GO" id="GO:0045211">
    <property type="term" value="C:postsynaptic membrane"/>
    <property type="evidence" value="ECO:0007669"/>
    <property type="project" value="UniProtKB-SubCell"/>
</dbReference>
<evidence type="ECO:0000256" key="13">
    <source>
        <dbReference type="ARBA" id="ARBA00023286"/>
    </source>
</evidence>
<dbReference type="SUPFAM" id="SSF53822">
    <property type="entry name" value="Periplasmic binding protein-like I"/>
    <property type="match status" value="2"/>
</dbReference>
<keyword evidence="14" id="KW-0407">Ion channel</keyword>
<keyword evidence="3" id="KW-1003">Cell membrane</keyword>
<organism evidence="18">
    <name type="scientific">Musca domestica</name>
    <name type="common">House fly</name>
    <dbReference type="NCBI Taxonomy" id="7370"/>
    <lineage>
        <taxon>Eukaryota</taxon>
        <taxon>Metazoa</taxon>
        <taxon>Ecdysozoa</taxon>
        <taxon>Arthropoda</taxon>
        <taxon>Hexapoda</taxon>
        <taxon>Insecta</taxon>
        <taxon>Pterygota</taxon>
        <taxon>Neoptera</taxon>
        <taxon>Endopterygota</taxon>
        <taxon>Diptera</taxon>
        <taxon>Brachycera</taxon>
        <taxon>Muscomorpha</taxon>
        <taxon>Muscoidea</taxon>
        <taxon>Muscidae</taxon>
        <taxon>Musca</taxon>
    </lineage>
</organism>
<dbReference type="SMART" id="SM00918">
    <property type="entry name" value="Lig_chan-Glu_bd"/>
    <property type="match status" value="1"/>
</dbReference>
<dbReference type="Pfam" id="PF00060">
    <property type="entry name" value="Lig_chan"/>
    <property type="match status" value="1"/>
</dbReference>
<dbReference type="AlphaFoldDB" id="A0A1I8NCF4"/>
<feature type="domain" description="Ionotropic glutamate receptor L-glutamate and glycine-binding" evidence="17">
    <location>
        <begin position="652"/>
        <end position="719"/>
    </location>
</feature>
<evidence type="ECO:0000256" key="11">
    <source>
        <dbReference type="ARBA" id="ARBA00023180"/>
    </source>
</evidence>
<evidence type="ECO:0000313" key="18">
    <source>
        <dbReference type="EnsemblMetazoa" id="MDOA013782-PA"/>
    </source>
</evidence>
<dbReference type="FunFam" id="3.40.190.10:FF:000117">
    <property type="entry name" value="Glutamate receptor, ionotropic kainate"/>
    <property type="match status" value="1"/>
</dbReference>
<keyword evidence="10" id="KW-0675">Receptor</keyword>
<keyword evidence="12" id="KW-0628">Postsynaptic cell membrane</keyword>
<dbReference type="Pfam" id="PF10613">
    <property type="entry name" value="Lig_chan-Glu_bd"/>
    <property type="match status" value="1"/>
</dbReference>
<dbReference type="InterPro" id="IPR015683">
    <property type="entry name" value="Ionotropic_Glu_rcpt"/>
</dbReference>
<dbReference type="PANTHER" id="PTHR18966">
    <property type="entry name" value="IONOTROPIC GLUTAMATE RECEPTOR"/>
    <property type="match status" value="1"/>
</dbReference>
<dbReference type="InterPro" id="IPR028082">
    <property type="entry name" value="Peripla_BP_I"/>
</dbReference>
<evidence type="ECO:0000256" key="7">
    <source>
        <dbReference type="ARBA" id="ARBA00023018"/>
    </source>
</evidence>
<dbReference type="CDD" id="cd13714">
    <property type="entry name" value="PBP2_iGluR_Kainate"/>
    <property type="match status" value="1"/>
</dbReference>
<dbReference type="VEuPathDB" id="VectorBase:MDOMA2_016147"/>
<evidence type="ECO:0000259" key="17">
    <source>
        <dbReference type="SMART" id="SM00918"/>
    </source>
</evidence>
<comment type="subcellular location">
    <subcellularLocation>
        <location evidence="15">Postsynaptic cell membrane</location>
        <topology evidence="15">Multi-pass membrane protein</topology>
    </subcellularLocation>
</comment>
<accession>A0A1I8NCF4</accession>
<evidence type="ECO:0000256" key="4">
    <source>
        <dbReference type="ARBA" id="ARBA00022692"/>
    </source>
</evidence>
<dbReference type="SMART" id="SM00079">
    <property type="entry name" value="PBPe"/>
    <property type="match status" value="1"/>
</dbReference>
<evidence type="ECO:0000256" key="15">
    <source>
        <dbReference type="ARBA" id="ARBA00034104"/>
    </source>
</evidence>
<comment type="similarity">
    <text evidence="1">Belongs to the glutamate-gated ion channel (TC 1.A.10.1) family.</text>
</comment>
<dbReference type="SUPFAM" id="SSF53850">
    <property type="entry name" value="Periplasmic binding protein-like II"/>
    <property type="match status" value="1"/>
</dbReference>
<dbReference type="InterPro" id="IPR001828">
    <property type="entry name" value="ANF_lig-bd_rcpt"/>
</dbReference>
<dbReference type="STRING" id="7370.A0A1I8NCF4"/>
<keyword evidence="9" id="KW-0472">Membrane</keyword>
<evidence type="ECO:0000256" key="5">
    <source>
        <dbReference type="ARBA" id="ARBA00022729"/>
    </source>
</evidence>
<evidence type="ECO:0000256" key="9">
    <source>
        <dbReference type="ARBA" id="ARBA00023136"/>
    </source>
</evidence>
<dbReference type="EnsemblMetazoa" id="MDOA013782-RA">
    <property type="protein sequence ID" value="MDOA013782-PA"/>
    <property type="gene ID" value="MDOA013782"/>
</dbReference>
<keyword evidence="7" id="KW-0770">Synapse</keyword>
<dbReference type="VEuPathDB" id="VectorBase:MDOMA2_016068"/>